<sequence length="329" mass="36273">MQGPMSHMSTRSACPLGGNVNVKRSGRKVKRVCTKVGTQQQLDNCDAEPMTLTDEGHQVASADIPANQSSVKEFQSFELSKDPWAGFISADDIGILIDPCGWLTSNIVDCLGQILVSQNEKLWYVSSQTYTLYIDDKPSTGANLVVSLHLGGNHWALGFTNTSACKFSIYDSMETKSHYREAEQILQQIVSRLDARLSVEDRALPWMGHQVGAEQQTEGDSCGVRVLVALLYNVAGEDTPPHIDLKFWRHFFLTLLIVNTPQLASTVSALPGRLYDLLSSRLTENSTSIPSDDAANHSDAFPLCFILLNWTKKRSKPDLGTWHLSANSS</sequence>
<organism evidence="1 2">
    <name type="scientific">Coniella lustricola</name>
    <dbReference type="NCBI Taxonomy" id="2025994"/>
    <lineage>
        <taxon>Eukaryota</taxon>
        <taxon>Fungi</taxon>
        <taxon>Dikarya</taxon>
        <taxon>Ascomycota</taxon>
        <taxon>Pezizomycotina</taxon>
        <taxon>Sordariomycetes</taxon>
        <taxon>Sordariomycetidae</taxon>
        <taxon>Diaporthales</taxon>
        <taxon>Schizoparmaceae</taxon>
        <taxon>Coniella</taxon>
    </lineage>
</organism>
<evidence type="ECO:0000313" key="1">
    <source>
        <dbReference type="EMBL" id="PSR80912.1"/>
    </source>
</evidence>
<dbReference type="Proteomes" id="UP000241462">
    <property type="component" value="Unassembled WGS sequence"/>
</dbReference>
<evidence type="ECO:0000313" key="2">
    <source>
        <dbReference type="Proteomes" id="UP000241462"/>
    </source>
</evidence>
<reference evidence="1 2" key="1">
    <citation type="journal article" date="2018" name="Mycol. Prog.">
        <title>Coniella lustricola, a new species from submerged detritus.</title>
        <authorList>
            <person name="Raudabaugh D.B."/>
            <person name="Iturriaga T."/>
            <person name="Carver A."/>
            <person name="Mondo S."/>
            <person name="Pangilinan J."/>
            <person name="Lipzen A."/>
            <person name="He G."/>
            <person name="Amirebrahimi M."/>
            <person name="Grigoriev I.V."/>
            <person name="Miller A.N."/>
        </authorList>
    </citation>
    <scope>NUCLEOTIDE SEQUENCE [LARGE SCALE GENOMIC DNA]</scope>
    <source>
        <strain evidence="1 2">B22-T-1</strain>
    </source>
</reference>
<evidence type="ECO:0008006" key="3">
    <source>
        <dbReference type="Google" id="ProtNLM"/>
    </source>
</evidence>
<proteinExistence type="predicted"/>
<dbReference type="AlphaFoldDB" id="A0A2T3A168"/>
<dbReference type="InterPro" id="IPR038765">
    <property type="entry name" value="Papain-like_cys_pep_sf"/>
</dbReference>
<dbReference type="Gene3D" id="3.40.395.10">
    <property type="entry name" value="Adenoviral Proteinase, Chain A"/>
    <property type="match status" value="1"/>
</dbReference>
<accession>A0A2T3A168</accession>
<dbReference type="InParanoid" id="A0A2T3A168"/>
<dbReference type="SUPFAM" id="SSF54001">
    <property type="entry name" value="Cysteine proteinases"/>
    <property type="match status" value="1"/>
</dbReference>
<dbReference type="EMBL" id="KZ678515">
    <property type="protein sequence ID" value="PSR80912.1"/>
    <property type="molecule type" value="Genomic_DNA"/>
</dbReference>
<keyword evidence="2" id="KW-1185">Reference proteome</keyword>
<gene>
    <name evidence="1" type="ORF">BD289DRAFT_439848</name>
</gene>
<protein>
    <recommendedName>
        <fullName evidence="3">Ubiquitin-like protease family profile domain-containing protein</fullName>
    </recommendedName>
</protein>
<name>A0A2T3A168_9PEZI</name>